<protein>
    <submittedName>
        <fullName evidence="1">Uncharacterized protein</fullName>
    </submittedName>
</protein>
<reference evidence="1 2" key="1">
    <citation type="journal article" date="2019" name="Genome Biol. Evol.">
        <title>Insights into the evolution of the New World diploid cottons (Gossypium, subgenus Houzingenia) based on genome sequencing.</title>
        <authorList>
            <person name="Grover C.E."/>
            <person name="Arick M.A. 2nd"/>
            <person name="Thrash A."/>
            <person name="Conover J.L."/>
            <person name="Sanders W.S."/>
            <person name="Peterson D.G."/>
            <person name="Frelichowski J.E."/>
            <person name="Scheffler J.A."/>
            <person name="Scheffler B.E."/>
            <person name="Wendel J.F."/>
        </authorList>
    </citation>
    <scope>NUCLEOTIDE SEQUENCE [LARGE SCALE GENOMIC DNA]</scope>
    <source>
        <strain evidence="1">1</strain>
        <tissue evidence="1">Leaf</tissue>
    </source>
</reference>
<proteinExistence type="predicted"/>
<sequence length="103" mass="12385">MIRSTVLIEVEALVQNLRFWNKLKEIRIKWGQTLSLQSGTFFKHSPSETYTQWHLKRSKISMSVQFKGKRKVPDDVVRLIEKMHDLEMCLRGRDKEVRRQQEQ</sequence>
<gene>
    <name evidence="1" type="ORF">Goshw_000207</name>
</gene>
<name>A0A7J9KZV5_GOSSC</name>
<dbReference type="OrthoDB" id="999726at2759"/>
<organism evidence="1 2">
    <name type="scientific">Gossypium schwendimanii</name>
    <name type="common">Cotton</name>
    <dbReference type="NCBI Taxonomy" id="34291"/>
    <lineage>
        <taxon>Eukaryota</taxon>
        <taxon>Viridiplantae</taxon>
        <taxon>Streptophyta</taxon>
        <taxon>Embryophyta</taxon>
        <taxon>Tracheophyta</taxon>
        <taxon>Spermatophyta</taxon>
        <taxon>Magnoliopsida</taxon>
        <taxon>eudicotyledons</taxon>
        <taxon>Gunneridae</taxon>
        <taxon>Pentapetalae</taxon>
        <taxon>rosids</taxon>
        <taxon>malvids</taxon>
        <taxon>Malvales</taxon>
        <taxon>Malvaceae</taxon>
        <taxon>Malvoideae</taxon>
        <taxon>Gossypium</taxon>
    </lineage>
</organism>
<accession>A0A7J9KZV5</accession>
<evidence type="ECO:0000313" key="2">
    <source>
        <dbReference type="Proteomes" id="UP000593576"/>
    </source>
</evidence>
<feature type="non-terminal residue" evidence="1">
    <location>
        <position position="103"/>
    </location>
</feature>
<keyword evidence="2" id="KW-1185">Reference proteome</keyword>
<evidence type="ECO:0000313" key="1">
    <source>
        <dbReference type="EMBL" id="MBA0852025.1"/>
    </source>
</evidence>
<comment type="caution">
    <text evidence="1">The sequence shown here is derived from an EMBL/GenBank/DDBJ whole genome shotgun (WGS) entry which is preliminary data.</text>
</comment>
<dbReference type="AlphaFoldDB" id="A0A7J9KZV5"/>
<dbReference type="EMBL" id="JABFAF010000004">
    <property type="protein sequence ID" value="MBA0852025.1"/>
    <property type="molecule type" value="Genomic_DNA"/>
</dbReference>
<dbReference type="Proteomes" id="UP000593576">
    <property type="component" value="Unassembled WGS sequence"/>
</dbReference>